<organism evidence="7 8">
    <name type="scientific">Marinithermus hydrothermalis (strain DSM 14884 / JCM 11576 / T1)</name>
    <dbReference type="NCBI Taxonomy" id="869210"/>
    <lineage>
        <taxon>Bacteria</taxon>
        <taxon>Thermotogati</taxon>
        <taxon>Deinococcota</taxon>
        <taxon>Deinococci</taxon>
        <taxon>Thermales</taxon>
        <taxon>Thermaceae</taxon>
        <taxon>Marinithermus</taxon>
    </lineage>
</organism>
<evidence type="ECO:0000256" key="5">
    <source>
        <dbReference type="ARBA" id="ARBA00023136"/>
    </source>
</evidence>
<keyword evidence="3 6" id="KW-0812">Transmembrane</keyword>
<keyword evidence="5 6" id="KW-0472">Membrane</keyword>
<dbReference type="EMBL" id="CP002630">
    <property type="protein sequence ID" value="AEB12692.1"/>
    <property type="molecule type" value="Genomic_DNA"/>
</dbReference>
<feature type="transmembrane region" description="Helical" evidence="6">
    <location>
        <begin position="12"/>
        <end position="31"/>
    </location>
</feature>
<comment type="subcellular location">
    <subcellularLocation>
        <location evidence="1">Cell membrane</location>
        <topology evidence="1">Multi-pass membrane protein</topology>
    </subcellularLocation>
</comment>
<keyword evidence="2" id="KW-1003">Cell membrane</keyword>
<dbReference type="Pfam" id="PF03626">
    <property type="entry name" value="COX4_pro"/>
    <property type="match status" value="1"/>
</dbReference>
<feature type="transmembrane region" description="Helical" evidence="6">
    <location>
        <begin position="71"/>
        <end position="90"/>
    </location>
</feature>
<sequence>MANAGEQHQPIRVYLMVWGALFVLSVFSYLMDYLEVRPLGLKWFLITALALVKAGLIVAYFMHMRFERQSLVFAILLPPVLLLALVAILMPEGAYVAAVRQFFLGN</sequence>
<keyword evidence="8" id="KW-1185">Reference proteome</keyword>
<dbReference type="STRING" id="869210.Marky_1962"/>
<dbReference type="eggNOG" id="COG5605">
    <property type="taxonomic scope" value="Bacteria"/>
</dbReference>
<reference evidence="7 8" key="1">
    <citation type="journal article" date="2012" name="Stand. Genomic Sci.">
        <title>Complete genome sequence of the aerobic, heterotroph Marinithermus hydrothermalis type strain (T1(T)) from a deep-sea hydrothermal vent chimney.</title>
        <authorList>
            <person name="Copeland A."/>
            <person name="Gu W."/>
            <person name="Yasawong M."/>
            <person name="Lapidus A."/>
            <person name="Lucas S."/>
            <person name="Deshpande S."/>
            <person name="Pagani I."/>
            <person name="Tapia R."/>
            <person name="Cheng J.F."/>
            <person name="Goodwin L.A."/>
            <person name="Pitluck S."/>
            <person name="Liolios K."/>
            <person name="Ivanova N."/>
            <person name="Mavromatis K."/>
            <person name="Mikhailova N."/>
            <person name="Pati A."/>
            <person name="Chen A."/>
            <person name="Palaniappan K."/>
            <person name="Land M."/>
            <person name="Pan C."/>
            <person name="Brambilla E.M."/>
            <person name="Rohde M."/>
            <person name="Tindall B.J."/>
            <person name="Sikorski J."/>
            <person name="Goker M."/>
            <person name="Detter J.C."/>
            <person name="Bristow J."/>
            <person name="Eisen J.A."/>
            <person name="Markowitz V."/>
            <person name="Hugenholtz P."/>
            <person name="Kyrpides N.C."/>
            <person name="Klenk H.P."/>
            <person name="Woyke T."/>
        </authorList>
    </citation>
    <scope>NUCLEOTIDE SEQUENCE [LARGE SCALE GENOMIC DNA]</scope>
    <source>
        <strain evidence="8">DSM 14884 / JCM 11576 / T1</strain>
    </source>
</reference>
<evidence type="ECO:0000313" key="8">
    <source>
        <dbReference type="Proteomes" id="UP000007030"/>
    </source>
</evidence>
<dbReference type="AlphaFoldDB" id="F2NMV3"/>
<keyword evidence="4 6" id="KW-1133">Transmembrane helix</keyword>
<evidence type="ECO:0000256" key="3">
    <source>
        <dbReference type="ARBA" id="ARBA00022692"/>
    </source>
</evidence>
<dbReference type="RefSeq" id="WP_013704737.1">
    <property type="nucleotide sequence ID" value="NC_015387.1"/>
</dbReference>
<evidence type="ECO:0000256" key="1">
    <source>
        <dbReference type="ARBA" id="ARBA00004651"/>
    </source>
</evidence>
<dbReference type="InterPro" id="IPR005171">
    <property type="entry name" value="Cyt_c_oxidase_su4_prok"/>
</dbReference>
<evidence type="ECO:0000313" key="7">
    <source>
        <dbReference type="EMBL" id="AEB12692.1"/>
    </source>
</evidence>
<evidence type="ECO:0000256" key="2">
    <source>
        <dbReference type="ARBA" id="ARBA00022475"/>
    </source>
</evidence>
<dbReference type="GO" id="GO:0005886">
    <property type="term" value="C:plasma membrane"/>
    <property type="evidence" value="ECO:0007669"/>
    <property type="project" value="UniProtKB-SubCell"/>
</dbReference>
<dbReference type="KEGG" id="mhd:Marky_1962"/>
<dbReference type="HOGENOM" id="CLU_167597_0_0_0"/>
<accession>F2NMV3</accession>
<proteinExistence type="predicted"/>
<gene>
    <name evidence="7" type="ordered locus">Marky_1962</name>
</gene>
<feature type="transmembrane region" description="Helical" evidence="6">
    <location>
        <begin position="43"/>
        <end position="62"/>
    </location>
</feature>
<dbReference type="OrthoDB" id="33240at2"/>
<evidence type="ECO:0000256" key="6">
    <source>
        <dbReference type="SAM" id="Phobius"/>
    </source>
</evidence>
<name>F2NMV3_MARHT</name>
<evidence type="ECO:0000256" key="4">
    <source>
        <dbReference type="ARBA" id="ARBA00022989"/>
    </source>
</evidence>
<dbReference type="Proteomes" id="UP000007030">
    <property type="component" value="Chromosome"/>
</dbReference>
<protein>
    <submittedName>
        <fullName evidence="7">Cytochrome c oxidase, subunit IV</fullName>
    </submittedName>
</protein>